<dbReference type="Proteomes" id="UP000663760">
    <property type="component" value="Chromosome 2"/>
</dbReference>
<name>A0A7I8K4V5_SPIIN</name>
<evidence type="ECO:0000313" key="2">
    <source>
        <dbReference type="Proteomes" id="UP000663760"/>
    </source>
</evidence>
<organism evidence="1 2">
    <name type="scientific">Spirodela intermedia</name>
    <name type="common">Intermediate duckweed</name>
    <dbReference type="NCBI Taxonomy" id="51605"/>
    <lineage>
        <taxon>Eukaryota</taxon>
        <taxon>Viridiplantae</taxon>
        <taxon>Streptophyta</taxon>
        <taxon>Embryophyta</taxon>
        <taxon>Tracheophyta</taxon>
        <taxon>Spermatophyta</taxon>
        <taxon>Magnoliopsida</taxon>
        <taxon>Liliopsida</taxon>
        <taxon>Araceae</taxon>
        <taxon>Lemnoideae</taxon>
        <taxon>Spirodela</taxon>
    </lineage>
</organism>
<reference evidence="1" key="1">
    <citation type="submission" date="2020-02" db="EMBL/GenBank/DDBJ databases">
        <authorList>
            <person name="Scholz U."/>
            <person name="Mascher M."/>
            <person name="Fiebig A."/>
        </authorList>
    </citation>
    <scope>NUCLEOTIDE SEQUENCE</scope>
</reference>
<keyword evidence="2" id="KW-1185">Reference proteome</keyword>
<protein>
    <submittedName>
        <fullName evidence="1">Uncharacterized protein</fullName>
    </submittedName>
</protein>
<accession>A0A7I8K4V5</accession>
<sequence length="34" mass="3903">MRSLFGKSSFEIRLAFCREGISAAWKVSNREPID</sequence>
<evidence type="ECO:0000313" key="1">
    <source>
        <dbReference type="EMBL" id="CAA7391570.1"/>
    </source>
</evidence>
<dbReference type="EMBL" id="LR746265">
    <property type="protein sequence ID" value="CAA7391570.1"/>
    <property type="molecule type" value="Genomic_DNA"/>
</dbReference>
<proteinExistence type="predicted"/>
<dbReference type="AlphaFoldDB" id="A0A7I8K4V5"/>
<gene>
    <name evidence="1" type="ORF">SI8410_02002844</name>
</gene>